<dbReference type="PANTHER" id="PTHR14119:SF3">
    <property type="entry name" value="ISOCHORISMATASE DOMAIN-CONTAINING PROTEIN 2"/>
    <property type="match status" value="1"/>
</dbReference>
<dbReference type="AlphaFoldDB" id="A0A090MVC7"/>
<dbReference type="PANTHER" id="PTHR14119">
    <property type="entry name" value="HYDROLASE"/>
    <property type="match status" value="1"/>
</dbReference>
<evidence type="ECO:0000259" key="1">
    <source>
        <dbReference type="Pfam" id="PF00857"/>
    </source>
</evidence>
<organism evidence="2 3">
    <name type="scientific">Afipia felis</name>
    <name type="common">Cat scratch disease bacillus</name>
    <dbReference type="NCBI Taxonomy" id="1035"/>
    <lineage>
        <taxon>Bacteria</taxon>
        <taxon>Pseudomonadati</taxon>
        <taxon>Pseudomonadota</taxon>
        <taxon>Alphaproteobacteria</taxon>
        <taxon>Hyphomicrobiales</taxon>
        <taxon>Nitrobacteraceae</taxon>
        <taxon>Afipia</taxon>
    </lineage>
</organism>
<gene>
    <name evidence="2" type="ORF">BN961_03281</name>
</gene>
<evidence type="ECO:0000313" key="2">
    <source>
        <dbReference type="EMBL" id="CEG09849.1"/>
    </source>
</evidence>
<comment type="caution">
    <text evidence="2">The sequence shown here is derived from an EMBL/GenBank/DDBJ whole genome shotgun (WGS) entry which is preliminary data.</text>
</comment>
<dbReference type="Gene3D" id="3.40.50.850">
    <property type="entry name" value="Isochorismatase-like"/>
    <property type="match status" value="1"/>
</dbReference>
<reference evidence="2 3" key="1">
    <citation type="journal article" date="2014" name="Genome Announc.">
        <title>Genome Sequence of Afipia felis Strain 76713, Isolated in Hospital Water Using an Amoeba Co-Culture Procedure.</title>
        <authorList>
            <person name="Benamar S."/>
            <person name="La Scola B."/>
            <person name="Croce O."/>
        </authorList>
    </citation>
    <scope>NUCLEOTIDE SEQUENCE [LARGE SCALE GENOMIC DNA]</scope>
    <source>
        <strain evidence="2 3">76713</strain>
    </source>
</reference>
<dbReference type="RefSeq" id="WP_048757635.1">
    <property type="nucleotide sequence ID" value="NZ_CCAZ020000002.1"/>
</dbReference>
<dbReference type="Pfam" id="PF00857">
    <property type="entry name" value="Isochorismatase"/>
    <property type="match status" value="1"/>
</dbReference>
<feature type="domain" description="Isochorismatase-like" evidence="1">
    <location>
        <begin position="9"/>
        <end position="154"/>
    </location>
</feature>
<accession>A0A090MVC7</accession>
<dbReference type="EMBL" id="CCAZ020000002">
    <property type="protein sequence ID" value="CEG09849.1"/>
    <property type="molecule type" value="Genomic_DNA"/>
</dbReference>
<dbReference type="Proteomes" id="UP000035762">
    <property type="component" value="Unassembled WGS sequence"/>
</dbReference>
<dbReference type="STRING" id="1035.BN961_03281"/>
<dbReference type="SUPFAM" id="SSF52499">
    <property type="entry name" value="Isochorismatase-like hydrolases"/>
    <property type="match status" value="1"/>
</dbReference>
<sequence length="179" mass="19865">MLTIDPKHSLLLVVDFQSRLMPAIDEGALAIRNANRLIEMAELAGIPFMFTEQNAKGLGPTVKELPAEKGPLVHKQFFDACREDGFLDRIPADAHVVVAGCEAHVCVQQTVLGLLNASRKTYVARDALGSRSPEDKETAIGRMERHGAEIVTTEMVVFEWLQTAEHRNFRDAIAMIKEK</sequence>
<dbReference type="InterPro" id="IPR050993">
    <property type="entry name" value="Isochorismatase_domain"/>
</dbReference>
<protein>
    <submittedName>
        <fullName evidence="2">Isochorismatase family protein</fullName>
    </submittedName>
</protein>
<evidence type="ECO:0000313" key="3">
    <source>
        <dbReference type="Proteomes" id="UP000035762"/>
    </source>
</evidence>
<dbReference type="InterPro" id="IPR000868">
    <property type="entry name" value="Isochorismatase-like_dom"/>
</dbReference>
<dbReference type="OrthoDB" id="9796958at2"/>
<dbReference type="InterPro" id="IPR036380">
    <property type="entry name" value="Isochorismatase-like_sf"/>
</dbReference>
<proteinExistence type="predicted"/>
<keyword evidence="3" id="KW-1185">Reference proteome</keyword>
<name>A0A090MVC7_AFIFE</name>